<dbReference type="EMBL" id="AP022871">
    <property type="protein sequence ID" value="BCB82808.1"/>
    <property type="molecule type" value="Genomic_DNA"/>
</dbReference>
<dbReference type="PANTHER" id="PTHR43201">
    <property type="entry name" value="ACYL-COA SYNTHETASE"/>
    <property type="match status" value="1"/>
</dbReference>
<gene>
    <name evidence="3" type="ORF">Psuf_001210</name>
</gene>
<reference evidence="3 4" key="1">
    <citation type="submission" date="2020-03" db="EMBL/GenBank/DDBJ databases">
        <title>Whole genome shotgun sequence of Phytohabitans suffuscus NBRC 105367.</title>
        <authorList>
            <person name="Komaki H."/>
            <person name="Tamura T."/>
        </authorList>
    </citation>
    <scope>NUCLEOTIDE SEQUENCE [LARGE SCALE GENOMIC DNA]</scope>
    <source>
        <strain evidence="3 4">NBRC 105367</strain>
    </source>
</reference>
<name>A0A6F8YA01_9ACTN</name>
<dbReference type="Gene3D" id="3.40.50.12780">
    <property type="entry name" value="N-terminal domain of ligase-like"/>
    <property type="match status" value="1"/>
</dbReference>
<dbReference type="Pfam" id="PF00501">
    <property type="entry name" value="AMP-binding"/>
    <property type="match status" value="1"/>
</dbReference>
<dbReference type="SUPFAM" id="SSF56801">
    <property type="entry name" value="Acetyl-CoA synthetase-like"/>
    <property type="match status" value="1"/>
</dbReference>
<dbReference type="GO" id="GO:0031956">
    <property type="term" value="F:medium-chain fatty acid-CoA ligase activity"/>
    <property type="evidence" value="ECO:0007669"/>
    <property type="project" value="TreeGrafter"/>
</dbReference>
<dbReference type="RefSeq" id="WP_173165893.1">
    <property type="nucleotide sequence ID" value="NZ_AP022871.1"/>
</dbReference>
<dbReference type="Proteomes" id="UP000503011">
    <property type="component" value="Chromosome"/>
</dbReference>
<dbReference type="GO" id="GO:0006631">
    <property type="term" value="P:fatty acid metabolic process"/>
    <property type="evidence" value="ECO:0007669"/>
    <property type="project" value="TreeGrafter"/>
</dbReference>
<keyword evidence="4" id="KW-1185">Reference proteome</keyword>
<sequence>MFTSGTTGQPKAALHSHNTAWSAGRPLPEALRLAADDVCFMASTVGHLTGFFWGTYLPLSTGQKVVYQDEWDPRGLVDIIDREGITWTLSATPFAMDMIEAQKAQPRPLSSFRAFACGGAPIPRPPRSPCRNISASTWCPCGA</sequence>
<dbReference type="InterPro" id="IPR000873">
    <property type="entry name" value="AMP-dep_synth/lig_dom"/>
</dbReference>
<evidence type="ECO:0000259" key="2">
    <source>
        <dbReference type="Pfam" id="PF00501"/>
    </source>
</evidence>
<organism evidence="3 4">
    <name type="scientific">Phytohabitans suffuscus</name>
    <dbReference type="NCBI Taxonomy" id="624315"/>
    <lineage>
        <taxon>Bacteria</taxon>
        <taxon>Bacillati</taxon>
        <taxon>Actinomycetota</taxon>
        <taxon>Actinomycetes</taxon>
        <taxon>Micromonosporales</taxon>
        <taxon>Micromonosporaceae</taxon>
    </lineage>
</organism>
<dbReference type="KEGG" id="psuu:Psuf_001210"/>
<evidence type="ECO:0000313" key="3">
    <source>
        <dbReference type="EMBL" id="BCB82808.1"/>
    </source>
</evidence>
<accession>A0A6F8YA01</accession>
<dbReference type="AlphaFoldDB" id="A0A6F8YA01"/>
<reference evidence="3 4" key="2">
    <citation type="submission" date="2020-03" db="EMBL/GenBank/DDBJ databases">
        <authorList>
            <person name="Ichikawa N."/>
            <person name="Kimura A."/>
            <person name="Kitahashi Y."/>
            <person name="Uohara A."/>
        </authorList>
    </citation>
    <scope>NUCLEOTIDE SEQUENCE [LARGE SCALE GENOMIC DNA]</scope>
    <source>
        <strain evidence="3 4">NBRC 105367</strain>
    </source>
</reference>
<protein>
    <recommendedName>
        <fullName evidence="2">AMP-dependent synthetase/ligase domain-containing protein</fullName>
    </recommendedName>
</protein>
<dbReference type="PANTHER" id="PTHR43201:SF8">
    <property type="entry name" value="ACYL-COA SYNTHETASE FAMILY MEMBER 3"/>
    <property type="match status" value="1"/>
</dbReference>
<dbReference type="InterPro" id="IPR042099">
    <property type="entry name" value="ANL_N_sf"/>
</dbReference>
<proteinExistence type="inferred from homology"/>
<feature type="domain" description="AMP-dependent synthetase/ligase" evidence="2">
    <location>
        <begin position="1"/>
        <end position="125"/>
    </location>
</feature>
<comment type="similarity">
    <text evidence="1">Belongs to the ATP-dependent AMP-binding enzyme family.</text>
</comment>
<evidence type="ECO:0000313" key="4">
    <source>
        <dbReference type="Proteomes" id="UP000503011"/>
    </source>
</evidence>
<evidence type="ECO:0000256" key="1">
    <source>
        <dbReference type="ARBA" id="ARBA00006432"/>
    </source>
</evidence>